<feature type="non-terminal residue" evidence="1">
    <location>
        <position position="93"/>
    </location>
</feature>
<evidence type="ECO:0000313" key="1">
    <source>
        <dbReference type="EMBL" id="CAD6997540.1"/>
    </source>
</evidence>
<accession>A0A811UFV5</accession>
<reference evidence="1" key="1">
    <citation type="submission" date="2020-11" db="EMBL/GenBank/DDBJ databases">
        <authorList>
            <person name="Whitehead M."/>
        </authorList>
    </citation>
    <scope>NUCLEOTIDE SEQUENCE</scope>
    <source>
        <strain evidence="1">EGII</strain>
    </source>
</reference>
<dbReference type="EMBL" id="CAJHJT010000012">
    <property type="protein sequence ID" value="CAD6997540.1"/>
    <property type="molecule type" value="Genomic_DNA"/>
</dbReference>
<dbReference type="AlphaFoldDB" id="A0A811UFV5"/>
<gene>
    <name evidence="1" type="ORF">CCAP1982_LOCUS6179</name>
</gene>
<name>A0A811UFV5_CERCA</name>
<organism evidence="1 2">
    <name type="scientific">Ceratitis capitata</name>
    <name type="common">Mediterranean fruit fly</name>
    <name type="synonym">Tephritis capitata</name>
    <dbReference type="NCBI Taxonomy" id="7213"/>
    <lineage>
        <taxon>Eukaryota</taxon>
        <taxon>Metazoa</taxon>
        <taxon>Ecdysozoa</taxon>
        <taxon>Arthropoda</taxon>
        <taxon>Hexapoda</taxon>
        <taxon>Insecta</taxon>
        <taxon>Pterygota</taxon>
        <taxon>Neoptera</taxon>
        <taxon>Endopterygota</taxon>
        <taxon>Diptera</taxon>
        <taxon>Brachycera</taxon>
        <taxon>Muscomorpha</taxon>
        <taxon>Tephritoidea</taxon>
        <taxon>Tephritidae</taxon>
        <taxon>Ceratitis</taxon>
        <taxon>Ceratitis</taxon>
    </lineage>
</organism>
<dbReference type="Proteomes" id="UP000606786">
    <property type="component" value="Unassembled WGS sequence"/>
</dbReference>
<protein>
    <submittedName>
        <fullName evidence="1">(Mediterranean fruit fly) hypothetical protein</fullName>
    </submittedName>
</protein>
<evidence type="ECO:0000313" key="2">
    <source>
        <dbReference type="Proteomes" id="UP000606786"/>
    </source>
</evidence>
<comment type="caution">
    <text evidence="1">The sequence shown here is derived from an EMBL/GenBank/DDBJ whole genome shotgun (WGS) entry which is preliminary data.</text>
</comment>
<feature type="non-terminal residue" evidence="1">
    <location>
        <position position="1"/>
    </location>
</feature>
<proteinExistence type="predicted"/>
<keyword evidence="2" id="KW-1185">Reference proteome</keyword>
<sequence length="93" mass="10265">HSGGLADRKAITDLKSRQRCTPILADYNRGGDVGVNHTEWLFVRPDCGECRTLARARSARSLSAWQHGSMQGWPTTTQISKKIAKISSNQQLA</sequence>